<dbReference type="EMBL" id="CP150096">
    <property type="protein sequence ID" value="WZN45052.1"/>
    <property type="molecule type" value="Genomic_DNA"/>
</dbReference>
<keyword evidence="4" id="KW-1185">Reference proteome</keyword>
<sequence length="428" mass="45522">MKRTICFLSACTLYFAISCSKPAKTDGPGEPGGPGNPGNPNPPAQEQPAGEGVKADAGTPDGTPKAEKIIGAAGGNLTSNDGKVKVTIPAGALSANQTIGIQRISNTNPLGTEHAYRITPHGQRFTKPVELAFQYDNALLDGTPPHGMGIAYQDDKGMWVALPAEVNTTAKTITVATTHFSDWDVFRGMSIAATMKKVPASLTTLIMVFDDNNLLAPLVPKNGRYIPKDKNLADDEYLVGWTKNGAGTLNGAGSQAYYTAPNEALGPPQNPATITAEYRPPSGGVYMLAIEITTEKGFLDIRINDGAWIKLEPVNATLIDGLWSVSTHQVPNSQKGITFFWRGGKGSHNFDLTSNIVLAHDGVTGYASSYTPPNGNEVIPSPGAITITDLGEKDFFVDGTFVAYKAGVQSDNSKTVKLEGRFRVVKRW</sequence>
<proteinExistence type="predicted"/>
<accession>A0ABZ2Z153</accession>
<keyword evidence="2" id="KW-0732">Signal</keyword>
<gene>
    <name evidence="3" type="ORF">WJU22_19330</name>
</gene>
<dbReference type="Gene3D" id="2.60.220.30">
    <property type="match status" value="1"/>
</dbReference>
<evidence type="ECO:0000313" key="3">
    <source>
        <dbReference type="EMBL" id="WZN45052.1"/>
    </source>
</evidence>
<evidence type="ECO:0000313" key="4">
    <source>
        <dbReference type="Proteomes" id="UP001449657"/>
    </source>
</evidence>
<organism evidence="3 4">
    <name type="scientific">Chitinophaga caseinilytica</name>
    <dbReference type="NCBI Taxonomy" id="2267521"/>
    <lineage>
        <taxon>Bacteria</taxon>
        <taxon>Pseudomonadati</taxon>
        <taxon>Bacteroidota</taxon>
        <taxon>Chitinophagia</taxon>
        <taxon>Chitinophagales</taxon>
        <taxon>Chitinophagaceae</taxon>
        <taxon>Chitinophaga</taxon>
    </lineage>
</organism>
<evidence type="ECO:0000256" key="1">
    <source>
        <dbReference type="SAM" id="MobiDB-lite"/>
    </source>
</evidence>
<name>A0ABZ2Z153_9BACT</name>
<reference evidence="3 4" key="1">
    <citation type="submission" date="2024-03" db="EMBL/GenBank/DDBJ databases">
        <title>Chitinophaga caseinilytica sp. nov., a casein hydrolysing bacterium isolated from forest soil.</title>
        <authorList>
            <person name="Lee D.S."/>
            <person name="Han D.M."/>
            <person name="Baek J.H."/>
            <person name="Choi D.G."/>
            <person name="Jeon J.H."/>
            <person name="Jeon C.O."/>
        </authorList>
    </citation>
    <scope>NUCLEOTIDE SEQUENCE [LARGE SCALE GENOMIC DNA]</scope>
    <source>
        <strain evidence="3 4">KACC 19118</strain>
    </source>
</reference>
<protein>
    <recommendedName>
        <fullName evidence="5">ZU5 domain-containing protein</fullName>
    </recommendedName>
</protein>
<evidence type="ECO:0008006" key="5">
    <source>
        <dbReference type="Google" id="ProtNLM"/>
    </source>
</evidence>
<dbReference type="RefSeq" id="WP_341839810.1">
    <property type="nucleotide sequence ID" value="NZ_CP149792.1"/>
</dbReference>
<feature type="chain" id="PRO_5046331897" description="ZU5 domain-containing protein" evidence="2">
    <location>
        <begin position="24"/>
        <end position="428"/>
    </location>
</feature>
<feature type="region of interest" description="Disordered" evidence="1">
    <location>
        <begin position="24"/>
        <end position="68"/>
    </location>
</feature>
<dbReference type="PROSITE" id="PS51257">
    <property type="entry name" value="PROKAR_LIPOPROTEIN"/>
    <property type="match status" value="1"/>
</dbReference>
<dbReference type="Proteomes" id="UP001449657">
    <property type="component" value="Chromosome"/>
</dbReference>
<evidence type="ECO:0000256" key="2">
    <source>
        <dbReference type="SAM" id="SignalP"/>
    </source>
</evidence>
<feature type="signal peptide" evidence="2">
    <location>
        <begin position="1"/>
        <end position="23"/>
    </location>
</feature>